<dbReference type="PROSITE" id="PS50280">
    <property type="entry name" value="SET"/>
    <property type="match status" value="1"/>
</dbReference>
<reference evidence="4 5" key="1">
    <citation type="journal article" date="2024" name="Nat. Commun.">
        <title>Phylogenomics reveals the evolutionary origins of lichenization in chlorophyte algae.</title>
        <authorList>
            <person name="Puginier C."/>
            <person name="Libourel C."/>
            <person name="Otte J."/>
            <person name="Skaloud P."/>
            <person name="Haon M."/>
            <person name="Grisel S."/>
            <person name="Petersen M."/>
            <person name="Berrin J.G."/>
            <person name="Delaux P.M."/>
            <person name="Dal Grande F."/>
            <person name="Keller J."/>
        </authorList>
    </citation>
    <scope>NUCLEOTIDE SEQUENCE [LARGE SCALE GENOMIC DNA]</scope>
    <source>
        <strain evidence="4 5">SAG 2523</strain>
    </source>
</reference>
<dbReference type="InterPro" id="IPR050600">
    <property type="entry name" value="SETD3_SETD6_MTase"/>
</dbReference>
<dbReference type="InterPro" id="IPR001214">
    <property type="entry name" value="SET_dom"/>
</dbReference>
<accession>A0AAW1RXT2</accession>
<proteinExistence type="predicted"/>
<keyword evidence="2" id="KW-0732">Signal</keyword>
<evidence type="ECO:0000259" key="3">
    <source>
        <dbReference type="PROSITE" id="PS50280"/>
    </source>
</evidence>
<keyword evidence="5" id="KW-1185">Reference proteome</keyword>
<keyword evidence="1" id="KW-0812">Transmembrane</keyword>
<evidence type="ECO:0000256" key="1">
    <source>
        <dbReference type="SAM" id="Phobius"/>
    </source>
</evidence>
<keyword evidence="1" id="KW-1133">Transmembrane helix</keyword>
<dbReference type="CDD" id="cd10527">
    <property type="entry name" value="SET_LSMT"/>
    <property type="match status" value="1"/>
</dbReference>
<dbReference type="AlphaFoldDB" id="A0AAW1RXT2"/>
<feature type="transmembrane region" description="Helical" evidence="1">
    <location>
        <begin position="248"/>
        <end position="269"/>
    </location>
</feature>
<evidence type="ECO:0000313" key="4">
    <source>
        <dbReference type="EMBL" id="KAK9838203.1"/>
    </source>
</evidence>
<keyword evidence="1" id="KW-0472">Membrane</keyword>
<dbReference type="PANTHER" id="PTHR13271:SF137">
    <property type="entry name" value="SET DOMAIN-CONTAINING PROTEIN"/>
    <property type="match status" value="1"/>
</dbReference>
<dbReference type="GO" id="GO:0016279">
    <property type="term" value="F:protein-lysine N-methyltransferase activity"/>
    <property type="evidence" value="ECO:0007669"/>
    <property type="project" value="TreeGrafter"/>
</dbReference>
<name>A0AAW1RXT2_9CHLO</name>
<comment type="caution">
    <text evidence="4">The sequence shown here is derived from an EMBL/GenBank/DDBJ whole genome shotgun (WGS) entry which is preliminary data.</text>
</comment>
<dbReference type="EMBL" id="JALJOV010001936">
    <property type="protein sequence ID" value="KAK9838203.1"/>
    <property type="molecule type" value="Genomic_DNA"/>
</dbReference>
<evidence type="ECO:0000313" key="5">
    <source>
        <dbReference type="Proteomes" id="UP001485043"/>
    </source>
</evidence>
<sequence length="427" mass="47074">MPGRSGAVFILCLFAKCASSFSVGKSQTCSSEGGSGECTAQTNQQFLHAEGWREKLGWTSAKLTSAEIMGVRGVITTEGMKANEVVVKQPFDTVINGNSMMWRSPFPEEVSQKFWSKTDSIRKVVCRTAVEIGKGPASQWAGWIGHLPRKFDTLPHWSKAELEELQNPDLTVETYNEVRDPADAYSGLKETTPNTTITWEDWHWAWTLVGSRSFSFTYQGGMNLTTLAAILVGAGVLYMALRIHAPTLAWWIMNGAIILAIGNKAWGILATSWVDSVAMLPLMDDFNHAVHPNLLMDYKAGASSLQMVAVPDGIAPGDEVFISYGNHTNDHYLMIYGFTIPDNPNEKYLLNDLDRKVLQHATVDPDRLKYMNNTALMQNLRTGQCWSAVITSHPSTFHPSSWLQISSFPVGVSGVDVDGLSSNMLLS</sequence>
<evidence type="ECO:0000256" key="2">
    <source>
        <dbReference type="SAM" id="SignalP"/>
    </source>
</evidence>
<dbReference type="PANTHER" id="PTHR13271">
    <property type="entry name" value="UNCHARACTERIZED PUTATIVE METHYLTRANSFERASE"/>
    <property type="match status" value="1"/>
</dbReference>
<dbReference type="Proteomes" id="UP001485043">
    <property type="component" value="Unassembled WGS sequence"/>
</dbReference>
<dbReference type="InterPro" id="IPR046341">
    <property type="entry name" value="SET_dom_sf"/>
</dbReference>
<feature type="chain" id="PRO_5043688137" description="SET domain-containing protein" evidence="2">
    <location>
        <begin position="21"/>
        <end position="427"/>
    </location>
</feature>
<dbReference type="Gene3D" id="3.90.1410.10">
    <property type="entry name" value="set domain protein methyltransferase, domain 1"/>
    <property type="match status" value="1"/>
</dbReference>
<feature type="domain" description="SET" evidence="3">
    <location>
        <begin position="61"/>
        <end position="325"/>
    </location>
</feature>
<feature type="signal peptide" evidence="2">
    <location>
        <begin position="1"/>
        <end position="20"/>
    </location>
</feature>
<protein>
    <recommendedName>
        <fullName evidence="3">SET domain-containing protein</fullName>
    </recommendedName>
</protein>
<feature type="transmembrane region" description="Helical" evidence="1">
    <location>
        <begin position="221"/>
        <end position="241"/>
    </location>
</feature>
<gene>
    <name evidence="4" type="ORF">WJX84_001461</name>
</gene>
<dbReference type="SUPFAM" id="SSF82199">
    <property type="entry name" value="SET domain"/>
    <property type="match status" value="1"/>
</dbReference>
<organism evidence="4 5">
    <name type="scientific">Apatococcus fuscideae</name>
    <dbReference type="NCBI Taxonomy" id="2026836"/>
    <lineage>
        <taxon>Eukaryota</taxon>
        <taxon>Viridiplantae</taxon>
        <taxon>Chlorophyta</taxon>
        <taxon>core chlorophytes</taxon>
        <taxon>Trebouxiophyceae</taxon>
        <taxon>Chlorellales</taxon>
        <taxon>Chlorellaceae</taxon>
        <taxon>Apatococcus</taxon>
    </lineage>
</organism>